<dbReference type="Gene3D" id="1.10.510.10">
    <property type="entry name" value="Transferase(Phosphotransferase) domain 1"/>
    <property type="match status" value="1"/>
</dbReference>
<dbReference type="InterPro" id="IPR000333">
    <property type="entry name" value="TGFB_receptor"/>
</dbReference>
<keyword evidence="5" id="KW-0547">Nucleotide-binding</keyword>
<keyword evidence="4" id="KW-0812">Transmembrane</keyword>
<keyword evidence="13" id="KW-1185">Reference proteome</keyword>
<evidence type="ECO:0000256" key="4">
    <source>
        <dbReference type="ARBA" id="ARBA00022692"/>
    </source>
</evidence>
<dbReference type="PANTHER" id="PTHR23255:SF100">
    <property type="entry name" value="RECEPTOR PROTEIN SERINE_THREONINE KINASE"/>
    <property type="match status" value="1"/>
</dbReference>
<dbReference type="GO" id="GO:0005886">
    <property type="term" value="C:plasma membrane"/>
    <property type="evidence" value="ECO:0007669"/>
    <property type="project" value="TreeGrafter"/>
</dbReference>
<feature type="region of interest" description="Disordered" evidence="11">
    <location>
        <begin position="419"/>
        <end position="444"/>
    </location>
</feature>
<feature type="compositionally biased region" description="Low complexity" evidence="11">
    <location>
        <begin position="549"/>
        <end position="573"/>
    </location>
</feature>
<dbReference type="GO" id="GO:0005024">
    <property type="term" value="F:transforming growth factor beta receptor activity"/>
    <property type="evidence" value="ECO:0007669"/>
    <property type="project" value="TreeGrafter"/>
</dbReference>
<feature type="region of interest" description="Disordered" evidence="11">
    <location>
        <begin position="458"/>
        <end position="584"/>
    </location>
</feature>
<keyword evidence="3" id="KW-0808">Transferase</keyword>
<dbReference type="PANTHER" id="PTHR23255">
    <property type="entry name" value="TRANSFORMING GROWTH FACTOR-BETA RECEPTOR TYPE I AND II"/>
    <property type="match status" value="1"/>
</dbReference>
<protein>
    <submittedName>
        <fullName evidence="12">Bone morphogenetic protein receptor type-2</fullName>
    </submittedName>
</protein>
<feature type="region of interest" description="Disordered" evidence="11">
    <location>
        <begin position="100"/>
        <end position="137"/>
    </location>
</feature>
<organism evidence="12 13">
    <name type="scientific">Armadillidium nasatum</name>
    <dbReference type="NCBI Taxonomy" id="96803"/>
    <lineage>
        <taxon>Eukaryota</taxon>
        <taxon>Metazoa</taxon>
        <taxon>Ecdysozoa</taxon>
        <taxon>Arthropoda</taxon>
        <taxon>Crustacea</taxon>
        <taxon>Multicrustacea</taxon>
        <taxon>Malacostraca</taxon>
        <taxon>Eumalacostraca</taxon>
        <taxon>Peracarida</taxon>
        <taxon>Isopoda</taxon>
        <taxon>Oniscidea</taxon>
        <taxon>Crinocheta</taxon>
        <taxon>Armadillidiidae</taxon>
        <taxon>Armadillidium</taxon>
    </lineage>
</organism>
<feature type="compositionally biased region" description="Polar residues" evidence="11">
    <location>
        <begin position="109"/>
        <end position="134"/>
    </location>
</feature>
<dbReference type="GO" id="GO:0043235">
    <property type="term" value="C:receptor complex"/>
    <property type="evidence" value="ECO:0007669"/>
    <property type="project" value="TreeGrafter"/>
</dbReference>
<evidence type="ECO:0000256" key="11">
    <source>
        <dbReference type="SAM" id="MobiDB-lite"/>
    </source>
</evidence>
<comment type="caution">
    <text evidence="12">The sequence shown here is derived from an EMBL/GenBank/DDBJ whole genome shotgun (WGS) entry which is preliminary data.</text>
</comment>
<evidence type="ECO:0000256" key="1">
    <source>
        <dbReference type="ARBA" id="ARBA00004167"/>
    </source>
</evidence>
<keyword evidence="8" id="KW-1133">Transmembrane helix</keyword>
<feature type="compositionally biased region" description="Polar residues" evidence="11">
    <location>
        <begin position="238"/>
        <end position="262"/>
    </location>
</feature>
<evidence type="ECO:0000256" key="2">
    <source>
        <dbReference type="ARBA" id="ARBA00022527"/>
    </source>
</evidence>
<keyword evidence="10 12" id="KW-0675">Receptor</keyword>
<feature type="compositionally biased region" description="Basic residues" evidence="11">
    <location>
        <begin position="490"/>
        <end position="500"/>
    </location>
</feature>
<proteinExistence type="predicted"/>
<keyword evidence="6" id="KW-0418">Kinase</keyword>
<evidence type="ECO:0000313" key="13">
    <source>
        <dbReference type="Proteomes" id="UP000326759"/>
    </source>
</evidence>
<keyword evidence="7" id="KW-0067">ATP-binding</keyword>
<sequence>MQVLVARNKARPLIPQLWKESNPAIKQLRETIEDCWDNDAEARLSAMCIERRLWELPKLWSRYKASLGINNLSPTANPPPPPGSFVNATDVKSFLITNELSLPRDKENQSNQRDSSVSENTIETTVPFSPSDSNGRVLGKNELMEVVNAPLPPPLQPHQGRNPCLERNTINENSKEHQSSSGSGCLIEASEKYPYPNLDRGLNSAHLFEVLENEHGIDPQLMNEHLVPLLNSFLPNSAPSPQAVQIRSANSAAPQSTQSQATFPLPQVPSIPYVQNDMRTVDGRPKRQNAAVEAERRAGNSSKSFWKTALSGRFALLMPRRKPRHKEEEERGILVTPISEPPTPLSPLVSNQNEFQRDGHFPNGEVRMFLNEPNILNEEPLLNCIIPETLQPVNREARPRMAETEIGIAKLQLQQGLTRAVRSRQGSKDSGINKSSENSTSFLDSDCSLERRAVRRPTTLRLRGLPSDEDLGSDGDRGSSDIQTTEVKLRKPKKRIKTPRRPVGPRFSLYDDSVMSGDVPPGLVKEESLSRSLPQDMDALGNSRRKSFPSRGSSSSGKTGSLSLRQSERSTGGSSVGEGGSGIYDVIKPPEIVVMIAGSPIRAQE</sequence>
<evidence type="ECO:0000256" key="5">
    <source>
        <dbReference type="ARBA" id="ARBA00022741"/>
    </source>
</evidence>
<keyword evidence="9" id="KW-0472">Membrane</keyword>
<evidence type="ECO:0000256" key="3">
    <source>
        <dbReference type="ARBA" id="ARBA00022679"/>
    </source>
</evidence>
<dbReference type="AlphaFoldDB" id="A0A5N5SMG3"/>
<comment type="subcellular location">
    <subcellularLocation>
        <location evidence="1">Membrane</location>
        <topology evidence="1">Single-pass membrane protein</topology>
    </subcellularLocation>
</comment>
<feature type="compositionally biased region" description="Polar residues" evidence="11">
    <location>
        <begin position="428"/>
        <end position="443"/>
    </location>
</feature>
<reference evidence="12 13" key="1">
    <citation type="journal article" date="2019" name="PLoS Biol.">
        <title>Sex chromosomes control vertical transmission of feminizing Wolbachia symbionts in an isopod.</title>
        <authorList>
            <person name="Becking T."/>
            <person name="Chebbi M.A."/>
            <person name="Giraud I."/>
            <person name="Moumen B."/>
            <person name="Laverre T."/>
            <person name="Caubet Y."/>
            <person name="Peccoud J."/>
            <person name="Gilbert C."/>
            <person name="Cordaux R."/>
        </authorList>
    </citation>
    <scope>NUCLEOTIDE SEQUENCE [LARGE SCALE GENOMIC DNA]</scope>
    <source>
        <strain evidence="12">ANa2</strain>
        <tissue evidence="12">Whole body excluding digestive tract and cuticle</tissue>
    </source>
</reference>
<evidence type="ECO:0000256" key="10">
    <source>
        <dbReference type="ARBA" id="ARBA00023170"/>
    </source>
</evidence>
<evidence type="ECO:0000256" key="8">
    <source>
        <dbReference type="ARBA" id="ARBA00022989"/>
    </source>
</evidence>
<dbReference type="GO" id="GO:0030509">
    <property type="term" value="P:BMP signaling pathway"/>
    <property type="evidence" value="ECO:0007669"/>
    <property type="project" value="TreeGrafter"/>
</dbReference>
<dbReference type="Proteomes" id="UP000326759">
    <property type="component" value="Unassembled WGS sequence"/>
</dbReference>
<dbReference type="GO" id="GO:0005524">
    <property type="term" value="F:ATP binding"/>
    <property type="evidence" value="ECO:0007669"/>
    <property type="project" value="UniProtKB-KW"/>
</dbReference>
<feature type="region of interest" description="Disordered" evidence="11">
    <location>
        <begin position="238"/>
        <end position="298"/>
    </location>
</feature>
<accession>A0A5N5SMG3</accession>
<evidence type="ECO:0000256" key="7">
    <source>
        <dbReference type="ARBA" id="ARBA00022840"/>
    </source>
</evidence>
<gene>
    <name evidence="12" type="primary">Bmpr2</name>
    <name evidence="12" type="ORF">Anas_03855</name>
</gene>
<keyword evidence="2" id="KW-0723">Serine/threonine-protein kinase</keyword>
<dbReference type="OrthoDB" id="669224at2759"/>
<evidence type="ECO:0000313" key="12">
    <source>
        <dbReference type="EMBL" id="KAB7495223.1"/>
    </source>
</evidence>
<evidence type="ECO:0000256" key="9">
    <source>
        <dbReference type="ARBA" id="ARBA00023136"/>
    </source>
</evidence>
<name>A0A5N5SMG3_9CRUS</name>
<evidence type="ECO:0000256" key="6">
    <source>
        <dbReference type="ARBA" id="ARBA00022777"/>
    </source>
</evidence>
<dbReference type="EMBL" id="SEYY01022886">
    <property type="protein sequence ID" value="KAB7495223.1"/>
    <property type="molecule type" value="Genomic_DNA"/>
</dbReference>